<comment type="caution">
    <text evidence="2">The sequence shown here is derived from an EMBL/GenBank/DDBJ whole genome shotgun (WGS) entry which is preliminary data.</text>
</comment>
<dbReference type="GO" id="GO:0016020">
    <property type="term" value="C:membrane"/>
    <property type="evidence" value="ECO:0007669"/>
    <property type="project" value="TreeGrafter"/>
</dbReference>
<dbReference type="InterPro" id="IPR036865">
    <property type="entry name" value="CRAL-TRIO_dom_sf"/>
</dbReference>
<dbReference type="AlphaFoldDB" id="A0AAV4RJ52"/>
<dbReference type="CDD" id="cd00170">
    <property type="entry name" value="SEC14"/>
    <property type="match status" value="1"/>
</dbReference>
<dbReference type="SUPFAM" id="SSF46938">
    <property type="entry name" value="CRAL/TRIO N-terminal domain"/>
    <property type="match status" value="1"/>
</dbReference>
<keyword evidence="3" id="KW-1185">Reference proteome</keyword>
<evidence type="ECO:0000259" key="1">
    <source>
        <dbReference type="PROSITE" id="PS50191"/>
    </source>
</evidence>
<evidence type="ECO:0000313" key="2">
    <source>
        <dbReference type="EMBL" id="GIY21460.1"/>
    </source>
</evidence>
<dbReference type="Gene3D" id="3.40.525.10">
    <property type="entry name" value="CRAL-TRIO lipid binding domain"/>
    <property type="match status" value="1"/>
</dbReference>
<feature type="domain" description="CRAL-TRIO" evidence="1">
    <location>
        <begin position="126"/>
        <end position="269"/>
    </location>
</feature>
<dbReference type="InterPro" id="IPR036273">
    <property type="entry name" value="CRAL/TRIO_N_dom_sf"/>
</dbReference>
<dbReference type="Pfam" id="PF00650">
    <property type="entry name" value="CRAL_TRIO"/>
    <property type="match status" value="1"/>
</dbReference>
<sequence>MSLENIKATMHEKETYPFLMNFVPDSVLRKCEIELNETQENKLKGLEELKKMLTMEKLTNGIVYKDDYLTRYLRHSKYNVTRAFERLRKGHIYRKKYSNLFKSLPDIWFSSKTSTKLMRVLPKRCQDGCTIIVFRYVLLLPDEMALTEIKRMFVITFDQLLRDPMTQINGLKVIQDFRDAPLKLLRNCTPHNMYWFKHSGLDCFPGRFKEIHVLNESIVFKAAWVLLNRFLSEKIRKRIFFHSDPEELLDYFPRSVLPPEYGGCLEDTSTDDWIRKANKYFEQFKTEGQCNFY</sequence>
<dbReference type="InterPro" id="IPR001251">
    <property type="entry name" value="CRAL-TRIO_dom"/>
</dbReference>
<gene>
    <name evidence="2" type="primary">TTPAL_10</name>
    <name evidence="2" type="ORF">CDAR_184511</name>
</gene>
<proteinExistence type="predicted"/>
<dbReference type="EMBL" id="BPLQ01006302">
    <property type="protein sequence ID" value="GIY21460.1"/>
    <property type="molecule type" value="Genomic_DNA"/>
</dbReference>
<dbReference type="SMART" id="SM00516">
    <property type="entry name" value="SEC14"/>
    <property type="match status" value="1"/>
</dbReference>
<dbReference type="Gene3D" id="1.20.5.1200">
    <property type="entry name" value="Alpha-tocopherol transfer"/>
    <property type="match status" value="1"/>
</dbReference>
<dbReference type="PRINTS" id="PR00180">
    <property type="entry name" value="CRETINALDHBP"/>
</dbReference>
<dbReference type="PROSITE" id="PS50191">
    <property type="entry name" value="CRAL_TRIO"/>
    <property type="match status" value="1"/>
</dbReference>
<dbReference type="PANTHER" id="PTHR10174">
    <property type="entry name" value="ALPHA-TOCOPHEROL TRANSFER PROTEIN-RELATED"/>
    <property type="match status" value="1"/>
</dbReference>
<organism evidence="2 3">
    <name type="scientific">Caerostris darwini</name>
    <dbReference type="NCBI Taxonomy" id="1538125"/>
    <lineage>
        <taxon>Eukaryota</taxon>
        <taxon>Metazoa</taxon>
        <taxon>Ecdysozoa</taxon>
        <taxon>Arthropoda</taxon>
        <taxon>Chelicerata</taxon>
        <taxon>Arachnida</taxon>
        <taxon>Araneae</taxon>
        <taxon>Araneomorphae</taxon>
        <taxon>Entelegynae</taxon>
        <taxon>Araneoidea</taxon>
        <taxon>Araneidae</taxon>
        <taxon>Caerostris</taxon>
    </lineage>
</organism>
<name>A0AAV4RJ52_9ARAC</name>
<protein>
    <submittedName>
        <fullName evidence="2">Alpha-tocopherol transfer protein-like</fullName>
    </submittedName>
</protein>
<reference evidence="2 3" key="1">
    <citation type="submission" date="2021-06" db="EMBL/GenBank/DDBJ databases">
        <title>Caerostris darwini draft genome.</title>
        <authorList>
            <person name="Kono N."/>
            <person name="Arakawa K."/>
        </authorList>
    </citation>
    <scope>NUCLEOTIDE SEQUENCE [LARGE SCALE GENOMIC DNA]</scope>
</reference>
<accession>A0AAV4RJ52</accession>
<evidence type="ECO:0000313" key="3">
    <source>
        <dbReference type="Proteomes" id="UP001054837"/>
    </source>
</evidence>
<dbReference type="SUPFAM" id="SSF52087">
    <property type="entry name" value="CRAL/TRIO domain"/>
    <property type="match status" value="1"/>
</dbReference>
<dbReference type="GO" id="GO:1902936">
    <property type="term" value="F:phosphatidylinositol bisphosphate binding"/>
    <property type="evidence" value="ECO:0007669"/>
    <property type="project" value="TreeGrafter"/>
</dbReference>
<dbReference type="PANTHER" id="PTHR10174:SF130">
    <property type="entry name" value="ALPHA-TOCOPHEROL TRANSFER PROTEIN-LIKE"/>
    <property type="match status" value="1"/>
</dbReference>
<dbReference type="Gene3D" id="1.10.8.20">
    <property type="entry name" value="N-terminal domain of phosphatidylinositol transfer protein sec14p"/>
    <property type="match status" value="1"/>
</dbReference>
<dbReference type="Proteomes" id="UP001054837">
    <property type="component" value="Unassembled WGS sequence"/>
</dbReference>